<reference evidence="2 3" key="1">
    <citation type="journal article" date="2017" name="Genome Biol. Evol.">
        <title>Phytophthora megakarya and P. palmivora, closely related causal agents of cacao black pod rot, underwent increases in genome sizes and gene numbers by different mechanisms.</title>
        <authorList>
            <person name="Ali S.S."/>
            <person name="Shao J."/>
            <person name="Lary D.J."/>
            <person name="Kronmiller B."/>
            <person name="Shen D."/>
            <person name="Strem M.D."/>
            <person name="Amoako-Attah I."/>
            <person name="Akrofi A.Y."/>
            <person name="Begoude B.A."/>
            <person name="Ten Hoopen G.M."/>
            <person name="Coulibaly K."/>
            <person name="Kebe B.I."/>
            <person name="Melnick R.L."/>
            <person name="Guiltinan M.J."/>
            <person name="Tyler B.M."/>
            <person name="Meinhardt L.W."/>
            <person name="Bailey B.A."/>
        </authorList>
    </citation>
    <scope>NUCLEOTIDE SEQUENCE [LARGE SCALE GENOMIC DNA]</scope>
    <source>
        <strain evidence="3">sbr112.9</strain>
    </source>
</reference>
<evidence type="ECO:0000313" key="2">
    <source>
        <dbReference type="EMBL" id="POM66829.1"/>
    </source>
</evidence>
<proteinExistence type="predicted"/>
<protein>
    <submittedName>
        <fullName evidence="2">RxLR effector</fullName>
    </submittedName>
</protein>
<comment type="caution">
    <text evidence="2">The sequence shown here is derived from an EMBL/GenBank/DDBJ whole genome shotgun (WGS) entry which is preliminary data.</text>
</comment>
<name>A0A2P4XMU9_9STRA</name>
<feature type="chain" id="PRO_5015191926" evidence="1">
    <location>
        <begin position="23"/>
        <end position="171"/>
    </location>
</feature>
<feature type="signal peptide" evidence="1">
    <location>
        <begin position="1"/>
        <end position="22"/>
    </location>
</feature>
<dbReference type="AlphaFoldDB" id="A0A2P4XMU9"/>
<sequence>MRTNFVLLLAVITVLTTNAVLGATFKLRPSEDVIELTTTDVAVLNGNRVLREEAKSPNQVDEERLAVPEVFKKIGTSYKTWSANRKFKFDLKKIVGQMTDYESGAQTLMKKGVDPDVFHTTFRLHKSKNKYKTLNPWKDNYATPTHEFKLWQSLMTAWESAHPTKTWKHNG</sequence>
<gene>
    <name evidence="2" type="ORF">PHPALM_17250</name>
</gene>
<evidence type="ECO:0000313" key="3">
    <source>
        <dbReference type="Proteomes" id="UP000237271"/>
    </source>
</evidence>
<dbReference type="EMBL" id="NCKW01009524">
    <property type="protein sequence ID" value="POM66829.1"/>
    <property type="molecule type" value="Genomic_DNA"/>
</dbReference>
<keyword evidence="1" id="KW-0732">Signal</keyword>
<keyword evidence="3" id="KW-1185">Reference proteome</keyword>
<evidence type="ECO:0000256" key="1">
    <source>
        <dbReference type="SAM" id="SignalP"/>
    </source>
</evidence>
<accession>A0A2P4XMU9</accession>
<organism evidence="2 3">
    <name type="scientific">Phytophthora palmivora</name>
    <dbReference type="NCBI Taxonomy" id="4796"/>
    <lineage>
        <taxon>Eukaryota</taxon>
        <taxon>Sar</taxon>
        <taxon>Stramenopiles</taxon>
        <taxon>Oomycota</taxon>
        <taxon>Peronosporomycetes</taxon>
        <taxon>Peronosporales</taxon>
        <taxon>Peronosporaceae</taxon>
        <taxon>Phytophthora</taxon>
    </lineage>
</organism>
<dbReference type="Proteomes" id="UP000237271">
    <property type="component" value="Unassembled WGS sequence"/>
</dbReference>